<sequence length="492" mass="54305">MTSPRATLLLVDDEPHSLSAMRMALEDEFDCITAADAETALAKMEEEWVQVVICDQRMPGRTGVELLTDLRDRWPDAVRIIITGYTDPSAMAQAINDAGIHQFITKPWHPDQLLMAARNGARLFQLARDNERMALEMRFLASTSQTKLEKRRVALRDGMGFETLLRSPQSPMNPLIDTARHYASFDVPAVLLGEAGTGRARLARAMHYGSLRSDKPFHAINLAGLPDDLATVELFGAKRGILPGGVNKIGLAQKADRGTLFVEGIEHASPALQLTLWRLMDEGSFSPVGGQEVLTTNLRLIAGAGPDLPARVADGRFRLDLYYALAVAELAIPPLRARRGDVALLAQHFLSDLAARHGKVAHGFAPAALEFLENYDWPGNLRELHNEVTRMLIFASTPLLGADLICRPILQALPSETGADRTAQAVLVSNGTLKDRVELIEMRILRETLTRHRWNKSRASVELGLSRVGLRAKLDRYGIADHSGQMQEEEEE</sequence>
<evidence type="ECO:0000256" key="7">
    <source>
        <dbReference type="PROSITE-ProRule" id="PRU00169"/>
    </source>
</evidence>
<feature type="domain" description="Sigma-54 factor interaction" evidence="8">
    <location>
        <begin position="165"/>
        <end position="393"/>
    </location>
</feature>
<dbReference type="InterPro" id="IPR001789">
    <property type="entry name" value="Sig_transdc_resp-reg_receiver"/>
</dbReference>
<comment type="caution">
    <text evidence="10">The sequence shown here is derived from an EMBL/GenBank/DDBJ whole genome shotgun (WGS) entry which is preliminary data.</text>
</comment>
<dbReference type="Pfam" id="PF00072">
    <property type="entry name" value="Response_reg"/>
    <property type="match status" value="1"/>
</dbReference>
<dbReference type="PROSITE" id="PS50110">
    <property type="entry name" value="RESPONSE_REGULATORY"/>
    <property type="match status" value="1"/>
</dbReference>
<dbReference type="AlphaFoldDB" id="A0A411Z4X4"/>
<dbReference type="PROSITE" id="PS50045">
    <property type="entry name" value="SIGMA54_INTERACT_4"/>
    <property type="match status" value="1"/>
</dbReference>
<evidence type="ECO:0000256" key="2">
    <source>
        <dbReference type="ARBA" id="ARBA00022840"/>
    </source>
</evidence>
<dbReference type="GO" id="GO:0005524">
    <property type="term" value="F:ATP binding"/>
    <property type="evidence" value="ECO:0007669"/>
    <property type="project" value="UniProtKB-KW"/>
</dbReference>
<dbReference type="PROSITE" id="PS00688">
    <property type="entry name" value="SIGMA54_INTERACT_3"/>
    <property type="match status" value="1"/>
</dbReference>
<dbReference type="GO" id="GO:0006355">
    <property type="term" value="P:regulation of DNA-templated transcription"/>
    <property type="evidence" value="ECO:0007669"/>
    <property type="project" value="InterPro"/>
</dbReference>
<dbReference type="Pfam" id="PF25601">
    <property type="entry name" value="AAA_lid_14"/>
    <property type="match status" value="1"/>
</dbReference>
<dbReference type="SUPFAM" id="SSF52540">
    <property type="entry name" value="P-loop containing nucleoside triphosphate hydrolases"/>
    <property type="match status" value="1"/>
</dbReference>
<keyword evidence="5" id="KW-0238">DNA-binding</keyword>
<dbReference type="PRINTS" id="PR01590">
    <property type="entry name" value="HTHFIS"/>
</dbReference>
<dbReference type="OrthoDB" id="9762726at2"/>
<keyword evidence="3" id="KW-0902">Two-component regulatory system</keyword>
<evidence type="ECO:0000256" key="5">
    <source>
        <dbReference type="ARBA" id="ARBA00023125"/>
    </source>
</evidence>
<dbReference type="EMBL" id="QWEY01000002">
    <property type="protein sequence ID" value="RGP38072.1"/>
    <property type="molecule type" value="Genomic_DNA"/>
</dbReference>
<keyword evidence="4" id="KW-0805">Transcription regulation</keyword>
<evidence type="ECO:0000256" key="6">
    <source>
        <dbReference type="ARBA" id="ARBA00023163"/>
    </source>
</evidence>
<dbReference type="Gene3D" id="3.40.50.300">
    <property type="entry name" value="P-loop containing nucleotide triphosphate hydrolases"/>
    <property type="match status" value="1"/>
</dbReference>
<evidence type="ECO:0000259" key="9">
    <source>
        <dbReference type="PROSITE" id="PS50110"/>
    </source>
</evidence>
<keyword evidence="2" id="KW-0067">ATP-binding</keyword>
<dbReference type="InterPro" id="IPR002197">
    <property type="entry name" value="HTH_Fis"/>
</dbReference>
<dbReference type="Gene3D" id="3.40.50.2300">
    <property type="match status" value="1"/>
</dbReference>
<dbReference type="InterPro" id="IPR002078">
    <property type="entry name" value="Sigma_54_int"/>
</dbReference>
<dbReference type="Gene3D" id="1.10.10.60">
    <property type="entry name" value="Homeodomain-like"/>
    <property type="match status" value="1"/>
</dbReference>
<evidence type="ECO:0000313" key="11">
    <source>
        <dbReference type="Proteomes" id="UP000284547"/>
    </source>
</evidence>
<feature type="modified residue" description="4-aspartylphosphate" evidence="7">
    <location>
        <position position="55"/>
    </location>
</feature>
<evidence type="ECO:0000256" key="1">
    <source>
        <dbReference type="ARBA" id="ARBA00022741"/>
    </source>
</evidence>
<accession>A0A411Z4X4</accession>
<feature type="domain" description="Response regulatory" evidence="9">
    <location>
        <begin position="7"/>
        <end position="121"/>
    </location>
</feature>
<proteinExistence type="predicted"/>
<evidence type="ECO:0000313" key="10">
    <source>
        <dbReference type="EMBL" id="RGP38072.1"/>
    </source>
</evidence>
<dbReference type="SMART" id="SM00448">
    <property type="entry name" value="REC"/>
    <property type="match status" value="1"/>
</dbReference>
<dbReference type="Pfam" id="PF00158">
    <property type="entry name" value="Sigma54_activat"/>
    <property type="match status" value="1"/>
</dbReference>
<evidence type="ECO:0000256" key="3">
    <source>
        <dbReference type="ARBA" id="ARBA00023012"/>
    </source>
</evidence>
<organism evidence="10 11">
    <name type="scientific">Pseudotabrizicola alkalilacus</name>
    <dbReference type="NCBI Taxonomy" id="2305252"/>
    <lineage>
        <taxon>Bacteria</taxon>
        <taxon>Pseudomonadati</taxon>
        <taxon>Pseudomonadota</taxon>
        <taxon>Alphaproteobacteria</taxon>
        <taxon>Rhodobacterales</taxon>
        <taxon>Paracoccaceae</taxon>
        <taxon>Pseudotabrizicola</taxon>
    </lineage>
</organism>
<dbReference type="Gene3D" id="1.10.8.60">
    <property type="match status" value="1"/>
</dbReference>
<dbReference type="Proteomes" id="UP000284547">
    <property type="component" value="Unassembled WGS sequence"/>
</dbReference>
<keyword evidence="1" id="KW-0547">Nucleotide-binding</keyword>
<dbReference type="SUPFAM" id="SSF46689">
    <property type="entry name" value="Homeodomain-like"/>
    <property type="match status" value="1"/>
</dbReference>
<dbReference type="Pfam" id="PF02954">
    <property type="entry name" value="HTH_8"/>
    <property type="match status" value="1"/>
</dbReference>
<dbReference type="SUPFAM" id="SSF52172">
    <property type="entry name" value="CheY-like"/>
    <property type="match status" value="1"/>
</dbReference>
<keyword evidence="7" id="KW-0597">Phosphoprotein</keyword>
<dbReference type="InterPro" id="IPR058031">
    <property type="entry name" value="AAA_lid_NorR"/>
</dbReference>
<dbReference type="InterPro" id="IPR009057">
    <property type="entry name" value="Homeodomain-like_sf"/>
</dbReference>
<gene>
    <name evidence="10" type="ORF">D1012_04320</name>
</gene>
<evidence type="ECO:0000256" key="4">
    <source>
        <dbReference type="ARBA" id="ARBA00023015"/>
    </source>
</evidence>
<evidence type="ECO:0000259" key="8">
    <source>
        <dbReference type="PROSITE" id="PS50045"/>
    </source>
</evidence>
<dbReference type="PANTHER" id="PTHR32071:SF117">
    <property type="entry name" value="PTS-DEPENDENT DIHYDROXYACETONE KINASE OPERON REGULATORY PROTEIN-RELATED"/>
    <property type="match status" value="1"/>
</dbReference>
<dbReference type="InterPro" id="IPR025944">
    <property type="entry name" value="Sigma_54_int_dom_CS"/>
</dbReference>
<keyword evidence="6" id="KW-0804">Transcription</keyword>
<dbReference type="InterPro" id="IPR011006">
    <property type="entry name" value="CheY-like_superfamily"/>
</dbReference>
<name>A0A411Z4X4_9RHOB</name>
<dbReference type="InterPro" id="IPR027417">
    <property type="entry name" value="P-loop_NTPase"/>
</dbReference>
<reference evidence="10 11" key="1">
    <citation type="submission" date="2018-08" db="EMBL/GenBank/DDBJ databases">
        <title>Flavobacterium tibetense sp. nov., isolated from a wetland YonghuCo on Tibetan Plateau.</title>
        <authorList>
            <person name="Phurbu D."/>
            <person name="Lu H."/>
            <person name="Xing P."/>
        </authorList>
    </citation>
    <scope>NUCLEOTIDE SEQUENCE [LARGE SCALE GENOMIC DNA]</scope>
    <source>
        <strain evidence="10 11">DJC</strain>
    </source>
</reference>
<keyword evidence="11" id="KW-1185">Reference proteome</keyword>
<dbReference type="RefSeq" id="WP_118150127.1">
    <property type="nucleotide sequence ID" value="NZ_QWEY01000002.1"/>
</dbReference>
<protein>
    <submittedName>
        <fullName evidence="10">Sigma-54-dependent Fis family transcriptional regulator</fullName>
    </submittedName>
</protein>
<dbReference type="GO" id="GO:0000160">
    <property type="term" value="P:phosphorelay signal transduction system"/>
    <property type="evidence" value="ECO:0007669"/>
    <property type="project" value="UniProtKB-KW"/>
</dbReference>
<dbReference type="PANTHER" id="PTHR32071">
    <property type="entry name" value="TRANSCRIPTIONAL REGULATORY PROTEIN"/>
    <property type="match status" value="1"/>
</dbReference>
<dbReference type="GO" id="GO:0043565">
    <property type="term" value="F:sequence-specific DNA binding"/>
    <property type="evidence" value="ECO:0007669"/>
    <property type="project" value="InterPro"/>
</dbReference>